<dbReference type="eggNOG" id="KOG0537">
    <property type="taxonomic scope" value="Eukaryota"/>
</dbReference>
<keyword evidence="4 8" id="KW-0479">Metal-binding</keyword>
<keyword evidence="8" id="KW-1133">Transmembrane helix</keyword>
<dbReference type="STRING" id="981085.W9RDL9"/>
<organism evidence="11 12">
    <name type="scientific">Morus notabilis</name>
    <dbReference type="NCBI Taxonomy" id="981085"/>
    <lineage>
        <taxon>Eukaryota</taxon>
        <taxon>Viridiplantae</taxon>
        <taxon>Streptophyta</taxon>
        <taxon>Embryophyta</taxon>
        <taxon>Tracheophyta</taxon>
        <taxon>Spermatophyta</taxon>
        <taxon>Magnoliopsida</taxon>
        <taxon>eudicotyledons</taxon>
        <taxon>Gunneridae</taxon>
        <taxon>Pentapetalae</taxon>
        <taxon>rosids</taxon>
        <taxon>fabids</taxon>
        <taxon>Rosales</taxon>
        <taxon>Moraceae</taxon>
        <taxon>Moreae</taxon>
        <taxon>Morus</taxon>
    </lineage>
</organism>
<evidence type="ECO:0000259" key="10">
    <source>
        <dbReference type="PROSITE" id="PS50255"/>
    </source>
</evidence>
<dbReference type="Proteomes" id="UP000030645">
    <property type="component" value="Unassembled WGS sequence"/>
</dbReference>
<evidence type="ECO:0000256" key="7">
    <source>
        <dbReference type="ARBA" id="ARBA00038168"/>
    </source>
</evidence>
<dbReference type="OrthoDB" id="260519at2759"/>
<dbReference type="PROSITE" id="PS50255">
    <property type="entry name" value="CYTOCHROME_B5_2"/>
    <property type="match status" value="1"/>
</dbReference>
<evidence type="ECO:0000256" key="9">
    <source>
        <dbReference type="SAM" id="MobiDB-lite"/>
    </source>
</evidence>
<dbReference type="GO" id="GO:0020037">
    <property type="term" value="F:heme binding"/>
    <property type="evidence" value="ECO:0007669"/>
    <property type="project" value="UniProtKB-UniRule"/>
</dbReference>
<evidence type="ECO:0000256" key="5">
    <source>
        <dbReference type="ARBA" id="ARBA00023004"/>
    </source>
</evidence>
<dbReference type="EMBL" id="KE344887">
    <property type="protein sequence ID" value="EXB83850.1"/>
    <property type="molecule type" value="Genomic_DNA"/>
</dbReference>
<evidence type="ECO:0000256" key="4">
    <source>
        <dbReference type="ARBA" id="ARBA00022723"/>
    </source>
</evidence>
<evidence type="ECO:0000313" key="12">
    <source>
        <dbReference type="Proteomes" id="UP000030645"/>
    </source>
</evidence>
<dbReference type="InterPro" id="IPR018506">
    <property type="entry name" value="Cyt_B5_heme-BS"/>
</dbReference>
<feature type="domain" description="Cytochrome b5 heme-binding" evidence="10">
    <location>
        <begin position="5"/>
        <end position="81"/>
    </location>
</feature>
<evidence type="ECO:0000256" key="3">
    <source>
        <dbReference type="ARBA" id="ARBA00022692"/>
    </source>
</evidence>
<keyword evidence="12" id="KW-1185">Reference proteome</keyword>
<evidence type="ECO:0000256" key="8">
    <source>
        <dbReference type="RuleBase" id="RU362121"/>
    </source>
</evidence>
<evidence type="ECO:0000256" key="1">
    <source>
        <dbReference type="ARBA" id="ARBA00004370"/>
    </source>
</evidence>
<dbReference type="PRINTS" id="PR00363">
    <property type="entry name" value="CYTOCHROMEB5"/>
</dbReference>
<dbReference type="SUPFAM" id="SSF55856">
    <property type="entry name" value="Cytochrome b5-like heme/steroid binding domain"/>
    <property type="match status" value="1"/>
</dbReference>
<keyword evidence="5 8" id="KW-0408">Iron</keyword>
<dbReference type="GO" id="GO:0016020">
    <property type="term" value="C:membrane"/>
    <property type="evidence" value="ECO:0007669"/>
    <property type="project" value="UniProtKB-SubCell"/>
</dbReference>
<dbReference type="AlphaFoldDB" id="W9RDL9"/>
<feature type="region of interest" description="Disordered" evidence="9">
    <location>
        <begin position="85"/>
        <end position="106"/>
    </location>
</feature>
<name>W9RDL9_9ROSA</name>
<comment type="subcellular location">
    <subcellularLocation>
        <location evidence="1">Membrane</location>
    </subcellularLocation>
</comment>
<accession>W9RDL9</accession>
<dbReference type="Gene3D" id="3.10.120.10">
    <property type="entry name" value="Cytochrome b5-like heme/steroid binding domain"/>
    <property type="match status" value="1"/>
</dbReference>
<evidence type="ECO:0000256" key="6">
    <source>
        <dbReference type="ARBA" id="ARBA00023136"/>
    </source>
</evidence>
<keyword evidence="3 8" id="KW-0812">Transmembrane</keyword>
<keyword evidence="6 8" id="KW-0472">Membrane</keyword>
<dbReference type="PROSITE" id="PS00191">
    <property type="entry name" value="CYTOCHROME_B5_1"/>
    <property type="match status" value="1"/>
</dbReference>
<dbReference type="PANTHER" id="PTHR19359:SF152">
    <property type="entry name" value="CYTOCHROME B5 HEME-BINDING DOMAIN-CONTAINING PROTEIN"/>
    <property type="match status" value="1"/>
</dbReference>
<sequence>MARDSKVFAFDEVAKHNHKKDCWIIISGKVYNVTEFLEEHPGGDEVLLLAAEKDATDDFEDVGHSDTAREMMEKYYVGKVDVSTLPEKPSYKPPPQPPSQSNQSSGGSVKILQFLLPLLILAIAFALHFYGKSK</sequence>
<dbReference type="InterPro" id="IPR036400">
    <property type="entry name" value="Cyt_B5-like_heme/steroid_sf"/>
</dbReference>
<dbReference type="InterPro" id="IPR050668">
    <property type="entry name" value="Cytochrome_b5"/>
</dbReference>
<dbReference type="Pfam" id="PF00173">
    <property type="entry name" value="Cyt-b5"/>
    <property type="match status" value="1"/>
</dbReference>
<reference evidence="12" key="1">
    <citation type="submission" date="2013-01" db="EMBL/GenBank/DDBJ databases">
        <title>Draft Genome Sequence of a Mulberry Tree, Morus notabilis C.K. Schneid.</title>
        <authorList>
            <person name="He N."/>
            <person name="Zhao S."/>
        </authorList>
    </citation>
    <scope>NUCLEOTIDE SEQUENCE</scope>
</reference>
<feature type="transmembrane region" description="Helical" evidence="8">
    <location>
        <begin position="111"/>
        <end position="130"/>
    </location>
</feature>
<dbReference type="SMART" id="SM01117">
    <property type="entry name" value="Cyt-b5"/>
    <property type="match status" value="1"/>
</dbReference>
<dbReference type="FunFam" id="3.10.120.10:FF:000002">
    <property type="entry name" value="Cytochrome b5 type B"/>
    <property type="match status" value="1"/>
</dbReference>
<protein>
    <submittedName>
        <fullName evidence="11">Cytochrome b5, seed isoform</fullName>
    </submittedName>
</protein>
<dbReference type="KEGG" id="mnt:21406218"/>
<evidence type="ECO:0000313" key="11">
    <source>
        <dbReference type="EMBL" id="EXB83850.1"/>
    </source>
</evidence>
<comment type="similarity">
    <text evidence="7 8">Belongs to the cytochrome b5 family.</text>
</comment>
<proteinExistence type="inferred from homology"/>
<dbReference type="GO" id="GO:0046872">
    <property type="term" value="F:metal ion binding"/>
    <property type="evidence" value="ECO:0007669"/>
    <property type="project" value="UniProtKB-UniRule"/>
</dbReference>
<evidence type="ECO:0000256" key="2">
    <source>
        <dbReference type="ARBA" id="ARBA00022617"/>
    </source>
</evidence>
<dbReference type="PANTHER" id="PTHR19359">
    <property type="entry name" value="CYTOCHROME B5"/>
    <property type="match status" value="1"/>
</dbReference>
<gene>
    <name evidence="11" type="ORF">L484_023457</name>
</gene>
<keyword evidence="2 8" id="KW-0349">Heme</keyword>
<dbReference type="InterPro" id="IPR001199">
    <property type="entry name" value="Cyt_B5-like_heme/steroid-bd"/>
</dbReference>